<dbReference type="KEGG" id="ari:UM93_02335"/>
<sequence>MDPIAKLISESDPMRRDPARLPEAAAELRAVVTEAEPKAQLIGGAPGSPSPIRPKKRRWPRVSVLAASLAVIAVAVLVVFLNVNRLPTPISPASGQPAVQNSGWQLYLEGSGQLSFEYPPGWQAQESFKNDQNGGEIRTVAVRNPAGAQIALLSLERGVAYPELCQLNQGVQLVDTVPLQLPVKSIQNPNMLPGKPSFVFRVSPDAVTGEVRGAILLRNESSTPNIGGCLSPDRIYAPDGIALIGFGDEVTPAKLDSAAPLTFKDLAAAKAYQNTEEYQTLKKILTSLRFR</sequence>
<dbReference type="HOGENOM" id="CLU_955284_0_0_11"/>
<dbReference type="OrthoDB" id="4919185at2"/>
<organism evidence="2 3">
    <name type="scientific">Psychromicrobium lacuslunae</name>
    <dbReference type="NCBI Taxonomy" id="1618207"/>
    <lineage>
        <taxon>Bacteria</taxon>
        <taxon>Bacillati</taxon>
        <taxon>Actinomycetota</taxon>
        <taxon>Actinomycetes</taxon>
        <taxon>Micrococcales</taxon>
        <taxon>Micrococcaceae</taxon>
        <taxon>Psychromicrobium</taxon>
    </lineage>
</organism>
<evidence type="ECO:0000313" key="2">
    <source>
        <dbReference type="EMBL" id="AJT40654.1"/>
    </source>
</evidence>
<keyword evidence="3" id="KW-1185">Reference proteome</keyword>
<dbReference type="PATRIC" id="fig|1618207.4.peg.477"/>
<evidence type="ECO:0000256" key="1">
    <source>
        <dbReference type="SAM" id="Phobius"/>
    </source>
</evidence>
<keyword evidence="1" id="KW-0472">Membrane</keyword>
<keyword evidence="1" id="KW-1133">Transmembrane helix</keyword>
<reference evidence="2 3" key="1">
    <citation type="journal article" date="2015" name="Genome Announc.">
        <title>Complete Genome Sequencing of Protease-Producing Novel Arthrobacter sp. Strain IHBB 11108 Using PacBio Single-Molecule Real-Time Sequencing Technology.</title>
        <authorList>
            <person name="Kiran S."/>
            <person name="Swarnkar M.K."/>
            <person name="Pal M."/>
            <person name="Thakur R."/>
            <person name="Tewari R."/>
            <person name="Singh A.K."/>
            <person name="Gulati A."/>
        </authorList>
    </citation>
    <scope>NUCLEOTIDE SEQUENCE [LARGE SCALE GENOMIC DNA]</scope>
    <source>
        <strain evidence="2 3">IHBB 11108</strain>
    </source>
</reference>
<gene>
    <name evidence="2" type="ORF">UM93_02335</name>
</gene>
<dbReference type="Proteomes" id="UP000061839">
    <property type="component" value="Chromosome"/>
</dbReference>
<dbReference type="AlphaFoldDB" id="A0A0D4BWH3"/>
<protein>
    <submittedName>
        <fullName evidence="2">Uncharacterized protein</fullName>
    </submittedName>
</protein>
<accession>A0A0D4BWH3</accession>
<dbReference type="EMBL" id="CP011005">
    <property type="protein sequence ID" value="AJT40654.1"/>
    <property type="molecule type" value="Genomic_DNA"/>
</dbReference>
<feature type="transmembrane region" description="Helical" evidence="1">
    <location>
        <begin position="62"/>
        <end position="83"/>
    </location>
</feature>
<evidence type="ECO:0000313" key="3">
    <source>
        <dbReference type="Proteomes" id="UP000061839"/>
    </source>
</evidence>
<dbReference type="STRING" id="1618207.UM93_02335"/>
<proteinExistence type="predicted"/>
<keyword evidence="1" id="KW-0812">Transmembrane</keyword>
<name>A0A0D4BWH3_9MICC</name>
<dbReference type="RefSeq" id="WP_045073423.1">
    <property type="nucleotide sequence ID" value="NZ_CP011005.1"/>
</dbReference>